<dbReference type="Proteomes" id="UP000317484">
    <property type="component" value="Unassembled WGS sequence"/>
</dbReference>
<feature type="compositionally biased region" description="Basic and acidic residues" evidence="1">
    <location>
        <begin position="1180"/>
        <end position="1192"/>
    </location>
</feature>
<dbReference type="Gene3D" id="2.30.30.940">
    <property type="match status" value="1"/>
</dbReference>
<evidence type="ECO:0000259" key="2">
    <source>
        <dbReference type="SMART" id="SM00382"/>
    </source>
</evidence>
<evidence type="ECO:0000313" key="4">
    <source>
        <dbReference type="Proteomes" id="UP000317484"/>
    </source>
</evidence>
<reference evidence="3 4" key="1">
    <citation type="submission" date="2017-05" db="EMBL/GenBank/DDBJ databases">
        <authorList>
            <person name="Varghese N."/>
            <person name="Submissions S."/>
        </authorList>
    </citation>
    <scope>NUCLEOTIDE SEQUENCE [LARGE SCALE GENOMIC DNA]</scope>
    <source>
        <strain evidence="3 4">DSM 46834</strain>
    </source>
</reference>
<dbReference type="SMART" id="SM00382">
    <property type="entry name" value="AAA"/>
    <property type="match status" value="1"/>
</dbReference>
<sequence length="1224" mass="129772">MHGGMKVYAGAPAAARHYVEADRGRADDYYLTEGTGLARRFSVTEGRVAELAPLTGEAYETWVAGRDPGTGQPRGQLRGDGRAVRFVEVVVNGPKTWSLAAALHPDIATAYDAAQARAAEQIIGWHGQHATTRVGPRGGQLQVPVEVAEAVTVAHHTSRAGDPHRHLHLQINARVFAAGKWRGLHTVGVRDSLAAINGIGHAAVACDPPFRAALAAHGYALNADGEIQQLADFVGAFSARAAQIARNIDTCEREWTAAHPGEFPGPALRRSWDARAWAAGRPDKVRPQPGEDLTARWAAELAGLGYRDRDVPVSLTPTPVGGLDRDQAADRVLARLGAARSAWNAADVRGEVEQLLAAAGVVTDPAVRLEVAEDLTARTLSRCRPLLDRHSPAGGVPEHIRAWTSSSVLAVEADLSARLAARATERPAGAPDTDPIPPVDVAAGSPRLDPEQAAAVAALTGPWRLVVVEGAAGAGKTTTLAATRSRLAEQGRRLVVVTPTLKAARVAAAEVETAASSAARLVFEYGWRWTDDGVWTRLSSGQADPVTGALYPGPRDAARLAAGDLLVVDEAGMLDQDTAQALLTVADECRVQLALLGDRHQLAAVGRGGVLDLAAAQVAPAGHLTLVGVHRFTRTDATGRSAPDGDYAELTLAMRAGTDPGAVFDALLARGQLRLHSDVQALREALAAGAAEDSAAGERVAVVVATREQAAALSAAVRDRLVTEGRVDNRRVVITGAGERIGVGDRIATRRNDRDLDVANRDTWVVTAVGRNGGLLVTPDGPPHVTPAGDGQAAVTPAVPPAGTAARVLPADYVTAHVELAYATTAHGTQGDTVTAAHLVVGEDTGAAAAYVGMTRGRTANTAHLMATDPDQAREQWLAVFARDRADLGPAHAARLAATEAAPYAPPRPLEQTLADLHSAWTDEQRCLDRLARDLPRRDALREIVALESAHAEEAAALAEAVRQAGIDARRAAARAENSETLIAADTDRIRDALLHSWDTGRSAARDAAQVVLDGPGRLRLRRAAVHRAGEQLLDWADAWRPYLPAMPADPQQIACLADRADDRPRLWTAFDSYARRHADHAHPQHAQLGATAATAQEAHQHAEVALAHARRQHEHRVTLFGSLGWTPDPAERLANTDRHIAADHTELAAVRDRIARLTAEPALLTQPVGWLGAERDAWRAQHTADARERPRTPQPTAFGLEPPHPQQFSFSAGRCKAEPSLGR</sequence>
<feature type="domain" description="AAA+ ATPase" evidence="2">
    <location>
        <begin position="462"/>
        <end position="728"/>
    </location>
</feature>
<dbReference type="InterPro" id="IPR003593">
    <property type="entry name" value="AAA+_ATPase"/>
</dbReference>
<dbReference type="InterPro" id="IPR027417">
    <property type="entry name" value="P-loop_NTPase"/>
</dbReference>
<proteinExistence type="predicted"/>
<organism evidence="3 4">
    <name type="scientific">Geodermatophilus aquaeductus</name>
    <dbReference type="NCBI Taxonomy" id="1564161"/>
    <lineage>
        <taxon>Bacteria</taxon>
        <taxon>Bacillati</taxon>
        <taxon>Actinomycetota</taxon>
        <taxon>Actinomycetes</taxon>
        <taxon>Geodermatophilales</taxon>
        <taxon>Geodermatophilaceae</taxon>
        <taxon>Geodermatophilus</taxon>
    </lineage>
</organism>
<name>A0A521EKW0_9ACTN</name>
<evidence type="ECO:0000256" key="1">
    <source>
        <dbReference type="SAM" id="MobiDB-lite"/>
    </source>
</evidence>
<accession>A0A521EKW0</accession>
<evidence type="ECO:0000313" key="3">
    <source>
        <dbReference type="EMBL" id="SMO84556.1"/>
    </source>
</evidence>
<keyword evidence="4" id="KW-1185">Reference proteome</keyword>
<dbReference type="NCBIfam" id="NF041492">
    <property type="entry name" value="MobF"/>
    <property type="match status" value="1"/>
</dbReference>
<dbReference type="SUPFAM" id="SSF55464">
    <property type="entry name" value="Origin of replication-binding domain, RBD-like"/>
    <property type="match status" value="1"/>
</dbReference>
<dbReference type="AlphaFoldDB" id="A0A521EKW0"/>
<dbReference type="Gene3D" id="3.40.50.300">
    <property type="entry name" value="P-loop containing nucleotide triphosphate hydrolases"/>
    <property type="match status" value="2"/>
</dbReference>
<dbReference type="EMBL" id="FXTJ01000005">
    <property type="protein sequence ID" value="SMO84556.1"/>
    <property type="molecule type" value="Genomic_DNA"/>
</dbReference>
<feature type="region of interest" description="Disordered" evidence="1">
    <location>
        <begin position="1180"/>
        <end position="1224"/>
    </location>
</feature>
<gene>
    <name evidence="3" type="ORF">SAMN06273567_105223</name>
</gene>
<dbReference type="Pfam" id="PF08751">
    <property type="entry name" value="TrwC"/>
    <property type="match status" value="1"/>
</dbReference>
<dbReference type="InterPro" id="IPR014862">
    <property type="entry name" value="TrwC"/>
</dbReference>
<dbReference type="SUPFAM" id="SSF52540">
    <property type="entry name" value="P-loop containing nucleoside triphosphate hydrolases"/>
    <property type="match status" value="1"/>
</dbReference>
<dbReference type="Pfam" id="PF13604">
    <property type="entry name" value="AAA_30"/>
    <property type="match status" value="1"/>
</dbReference>
<protein>
    <submittedName>
        <fullName evidence="3">AAA domain-containing protein</fullName>
    </submittedName>
</protein>